<evidence type="ECO:0000256" key="1">
    <source>
        <dbReference type="SAM" id="MobiDB-lite"/>
    </source>
</evidence>
<proteinExistence type="predicted"/>
<dbReference type="EMBL" id="KZ107840">
    <property type="protein sequence ID" value="OSS51330.1"/>
    <property type="molecule type" value="Genomic_DNA"/>
</dbReference>
<sequence>MAILDAYPGLRTEIIVNRALLTEYNDEEAETSPTETTNVDGNRGPRWSVKPGPLFRKVPTKMKGVGFSQDGKRYIQNYQFAELNIVDEMEGHVDMDSLRKEVKLKGCIEVSYRWITNFTTRTKPTKSNTTKRPSTPVDEGPSPRMLHRQLPMIGSIPEKALKGDTRSHQAILGEPRAKKASSGSGSSYEYVDREPFGIIRFKYRSRDALKAMRIIADEAPQSQTESRPEVEQRMAQPHARLVAQPK</sequence>
<dbReference type="PANTHER" id="PTHR36223">
    <property type="entry name" value="BETA-LACTAMASE-TYPE TRANSPEPTIDASE FOLD DOMAIN CONTAINING PROTEIN"/>
    <property type="match status" value="1"/>
</dbReference>
<feature type="compositionally biased region" description="Polar residues" evidence="1">
    <location>
        <begin position="31"/>
        <end position="40"/>
    </location>
</feature>
<gene>
    <name evidence="3" type="ORF">B5807_03989</name>
</gene>
<feature type="domain" description="DUF7918" evidence="2">
    <location>
        <begin position="148"/>
        <end position="216"/>
    </location>
</feature>
<reference evidence="3 4" key="1">
    <citation type="journal article" date="2017" name="Genome Announc.">
        <title>Genome sequence of the saprophytic ascomycete Epicoccum nigrum ICMP 19927 strain isolated from New Zealand.</title>
        <authorList>
            <person name="Fokin M."/>
            <person name="Fleetwood D."/>
            <person name="Weir B.S."/>
            <person name="Villas-Boas S.G."/>
        </authorList>
    </citation>
    <scope>NUCLEOTIDE SEQUENCE [LARGE SCALE GENOMIC DNA]</scope>
    <source>
        <strain evidence="3 4">ICMP 19927</strain>
    </source>
</reference>
<accession>A0A1Y2M5F9</accession>
<name>A0A1Y2M5F9_EPING</name>
<feature type="compositionally biased region" description="Low complexity" evidence="1">
    <location>
        <begin position="122"/>
        <end position="136"/>
    </location>
</feature>
<organism evidence="3 4">
    <name type="scientific">Epicoccum nigrum</name>
    <name type="common">Soil fungus</name>
    <name type="synonym">Epicoccum purpurascens</name>
    <dbReference type="NCBI Taxonomy" id="105696"/>
    <lineage>
        <taxon>Eukaryota</taxon>
        <taxon>Fungi</taxon>
        <taxon>Dikarya</taxon>
        <taxon>Ascomycota</taxon>
        <taxon>Pezizomycotina</taxon>
        <taxon>Dothideomycetes</taxon>
        <taxon>Pleosporomycetidae</taxon>
        <taxon>Pleosporales</taxon>
        <taxon>Pleosporineae</taxon>
        <taxon>Didymellaceae</taxon>
        <taxon>Epicoccum</taxon>
    </lineage>
</organism>
<dbReference type="AlphaFoldDB" id="A0A1Y2M5F9"/>
<evidence type="ECO:0000259" key="2">
    <source>
        <dbReference type="Pfam" id="PF25534"/>
    </source>
</evidence>
<feature type="region of interest" description="Disordered" evidence="1">
    <location>
        <begin position="26"/>
        <end position="47"/>
    </location>
</feature>
<dbReference type="InParanoid" id="A0A1Y2M5F9"/>
<feature type="region of interest" description="Disordered" evidence="1">
    <location>
        <begin position="217"/>
        <end position="246"/>
    </location>
</feature>
<dbReference type="STRING" id="105696.A0A1Y2M5F9"/>
<protein>
    <recommendedName>
        <fullName evidence="2">DUF7918 domain-containing protein</fullName>
    </recommendedName>
</protein>
<feature type="domain" description="DUF7918" evidence="2">
    <location>
        <begin position="38"/>
        <end position="139"/>
    </location>
</feature>
<keyword evidence="4" id="KW-1185">Reference proteome</keyword>
<dbReference type="OMA" id="TFHFKYR"/>
<evidence type="ECO:0000313" key="3">
    <source>
        <dbReference type="EMBL" id="OSS51330.1"/>
    </source>
</evidence>
<dbReference type="InterPro" id="IPR057678">
    <property type="entry name" value="DUF7918"/>
</dbReference>
<dbReference type="PANTHER" id="PTHR36223:SF1">
    <property type="entry name" value="TRANSCRIPTION ELONGATION FACTOR EAF N-TERMINAL DOMAIN-CONTAINING PROTEIN"/>
    <property type="match status" value="1"/>
</dbReference>
<evidence type="ECO:0000313" key="4">
    <source>
        <dbReference type="Proteomes" id="UP000193240"/>
    </source>
</evidence>
<dbReference type="Pfam" id="PF25534">
    <property type="entry name" value="DUF7918"/>
    <property type="match status" value="2"/>
</dbReference>
<dbReference type="Proteomes" id="UP000193240">
    <property type="component" value="Unassembled WGS sequence"/>
</dbReference>
<feature type="region of interest" description="Disordered" evidence="1">
    <location>
        <begin position="122"/>
        <end position="144"/>
    </location>
</feature>